<keyword evidence="2" id="KW-0285">Flavoprotein</keyword>
<dbReference type="InterPro" id="IPR036661">
    <property type="entry name" value="Luciferase-like_sf"/>
</dbReference>
<feature type="domain" description="Luciferase-like" evidence="5">
    <location>
        <begin position="1"/>
        <end position="303"/>
    </location>
</feature>
<evidence type="ECO:0000256" key="2">
    <source>
        <dbReference type="ARBA" id="ARBA00022630"/>
    </source>
</evidence>
<dbReference type="PANTHER" id="PTHR30137:SF16">
    <property type="entry name" value="BLL0895 PROTEIN"/>
    <property type="match status" value="1"/>
</dbReference>
<dbReference type="AlphaFoldDB" id="A0A7K1FSH2"/>
<evidence type="ECO:0000313" key="6">
    <source>
        <dbReference type="EMBL" id="MTD17095.1"/>
    </source>
</evidence>
<sequence>MKFGVFLPPQNVVGLNPTLAIRRTIELAEHLDQLGFDEIWFGEHHSGGAELVASPELLIAAAAERTKRIRLGTGVISLPYHSPFQVAQRIVQLTHMTGGRVMFGAGPGQLPTDARMMGMDAMLLRPRMEESLDVILRLLAGETVSAKTDWFALDDAVLQLRPYGDLEVSVVGTVSPSGPKLAGRYGLGLLSLAATDPTGNDQLPRHWDIVQEESARRGLSVAKDRWRLAGPMHVAETVEKAIANCEYGLNWQYKYFSHISPSAIDVPDTTEGTAELLNSTQRAVIGTPDMASAQIERLLARTGGFGTYLFQGADFAGWRETLRSYEIFAEEVMPRFNGHLAPVLSSYQHVIDETEESKAATAAARVQAEAQWKRERETPLPS</sequence>
<dbReference type="InterPro" id="IPR050766">
    <property type="entry name" value="Bact_Lucif_Oxidored"/>
</dbReference>
<dbReference type="Pfam" id="PF00296">
    <property type="entry name" value="Bac_luciferase"/>
    <property type="match status" value="1"/>
</dbReference>
<dbReference type="GO" id="GO:0005829">
    <property type="term" value="C:cytosol"/>
    <property type="evidence" value="ECO:0007669"/>
    <property type="project" value="TreeGrafter"/>
</dbReference>
<keyword evidence="3" id="KW-0560">Oxidoreductase</keyword>
<keyword evidence="4" id="KW-0503">Monooxygenase</keyword>
<evidence type="ECO:0000256" key="1">
    <source>
        <dbReference type="ARBA" id="ARBA00010426"/>
    </source>
</evidence>
<gene>
    <name evidence="6" type="ORF">GIS00_24470</name>
</gene>
<protein>
    <submittedName>
        <fullName evidence="6">LLM class flavin-dependent oxidoreductase</fullName>
    </submittedName>
</protein>
<evidence type="ECO:0000313" key="7">
    <source>
        <dbReference type="Proteomes" id="UP000460221"/>
    </source>
</evidence>
<evidence type="ECO:0000259" key="5">
    <source>
        <dbReference type="Pfam" id="PF00296"/>
    </source>
</evidence>
<dbReference type="GO" id="GO:0004497">
    <property type="term" value="F:monooxygenase activity"/>
    <property type="evidence" value="ECO:0007669"/>
    <property type="project" value="UniProtKB-KW"/>
</dbReference>
<proteinExistence type="inferred from homology"/>
<dbReference type="InterPro" id="IPR011251">
    <property type="entry name" value="Luciferase-like_dom"/>
</dbReference>
<dbReference type="EMBL" id="WLYK01000013">
    <property type="protein sequence ID" value="MTD17095.1"/>
    <property type="molecule type" value="Genomic_DNA"/>
</dbReference>
<dbReference type="PANTHER" id="PTHR30137">
    <property type="entry name" value="LUCIFERASE-LIKE MONOOXYGENASE"/>
    <property type="match status" value="1"/>
</dbReference>
<evidence type="ECO:0000256" key="3">
    <source>
        <dbReference type="ARBA" id="ARBA00023002"/>
    </source>
</evidence>
<accession>A0A7K1FSH2</accession>
<name>A0A7K1FSH2_9ACTN</name>
<organism evidence="6 7">
    <name type="scientific">Nakamurella alba</name>
    <dbReference type="NCBI Taxonomy" id="2665158"/>
    <lineage>
        <taxon>Bacteria</taxon>
        <taxon>Bacillati</taxon>
        <taxon>Actinomycetota</taxon>
        <taxon>Actinomycetes</taxon>
        <taxon>Nakamurellales</taxon>
        <taxon>Nakamurellaceae</taxon>
        <taxon>Nakamurella</taxon>
    </lineage>
</organism>
<dbReference type="Gene3D" id="3.20.20.30">
    <property type="entry name" value="Luciferase-like domain"/>
    <property type="match status" value="1"/>
</dbReference>
<keyword evidence="7" id="KW-1185">Reference proteome</keyword>
<comment type="similarity">
    <text evidence="1">Belongs to the bacterial luciferase oxidoreductase family.</text>
</comment>
<dbReference type="Proteomes" id="UP000460221">
    <property type="component" value="Unassembled WGS sequence"/>
</dbReference>
<reference evidence="6 7" key="1">
    <citation type="submission" date="2019-11" db="EMBL/GenBank/DDBJ databases">
        <authorList>
            <person name="Jiang L.-Q."/>
        </authorList>
    </citation>
    <scope>NUCLEOTIDE SEQUENCE [LARGE SCALE GENOMIC DNA]</scope>
    <source>
        <strain evidence="6 7">YIM 132087</strain>
    </source>
</reference>
<comment type="caution">
    <text evidence="6">The sequence shown here is derived from an EMBL/GenBank/DDBJ whole genome shotgun (WGS) entry which is preliminary data.</text>
</comment>
<dbReference type="GO" id="GO:0016705">
    <property type="term" value="F:oxidoreductase activity, acting on paired donors, with incorporation or reduction of molecular oxygen"/>
    <property type="evidence" value="ECO:0007669"/>
    <property type="project" value="InterPro"/>
</dbReference>
<evidence type="ECO:0000256" key="4">
    <source>
        <dbReference type="ARBA" id="ARBA00023033"/>
    </source>
</evidence>
<dbReference type="SUPFAM" id="SSF51679">
    <property type="entry name" value="Bacterial luciferase-like"/>
    <property type="match status" value="1"/>
</dbReference>